<feature type="region of interest" description="Disordered" evidence="1">
    <location>
        <begin position="1"/>
        <end position="25"/>
    </location>
</feature>
<protein>
    <submittedName>
        <fullName evidence="2">Uncharacterized protein</fullName>
    </submittedName>
</protein>
<dbReference type="AlphaFoldDB" id="A0A6C2CB07"/>
<accession>A0A6C2CB07</accession>
<dbReference type="EMBL" id="SDGZ01000008">
    <property type="protein sequence ID" value="TYC50503.1"/>
    <property type="molecule type" value="Genomic_DNA"/>
</dbReference>
<comment type="caution">
    <text evidence="2">The sequence shown here is derived from an EMBL/GenBank/DDBJ whole genome shotgun (WGS) entry which is preliminary data.</text>
</comment>
<dbReference type="RefSeq" id="WP_148621975.1">
    <property type="nucleotide sequence ID" value="NZ_SDGZ01000008.1"/>
</dbReference>
<sequence>MEENSNEKGQEIQDLDEKGENTELEEQFIEQIEKKELDDEEYYDDLMQVVRDGEYYFSDFVPFIDFLLEMGILYIRDSMVIYEIPNGYRFEILYEQSTMNPYLKSPKELELDQAMRQQFLSTLDNRNRTDFYVQSEKIDMSTYTKKLIRQTEERWSKPDQIALKERALEIIQHTSEYQRQEERFEPRAYVGLSYKVYFEEVNDYEEDEKLDAMIQIAFMHLTSKGEYYNQTLSTVGRSLKFVDTEALVNILYRTFNPEMANKLPLHKLRENSNFSLIPVSEQTEKTLVLVKELGEIFRKSFKSSIEELRKTRKTDELIVDEFTGKTFNDVLANVSDDVFNNTNG</sequence>
<feature type="compositionally biased region" description="Basic and acidic residues" evidence="1">
    <location>
        <begin position="1"/>
        <end position="21"/>
    </location>
</feature>
<name>A0A6C2CB07_9LACO</name>
<gene>
    <name evidence="2" type="ORF">ESZ50_02220</name>
</gene>
<evidence type="ECO:0000313" key="2">
    <source>
        <dbReference type="EMBL" id="TYC50503.1"/>
    </source>
</evidence>
<reference evidence="2 3" key="1">
    <citation type="submission" date="2019-01" db="EMBL/GenBank/DDBJ databases">
        <title>Weissella sp. nov., a novel lactic acid bacterium isolated from animal feces.</title>
        <authorList>
            <person name="Wang L.-T."/>
        </authorList>
    </citation>
    <scope>NUCLEOTIDE SEQUENCE [LARGE SCALE GENOMIC DNA]</scope>
    <source>
        <strain evidence="2 3">8H-2</strain>
    </source>
</reference>
<dbReference type="Proteomes" id="UP000371977">
    <property type="component" value="Unassembled WGS sequence"/>
</dbReference>
<organism evidence="2 3">
    <name type="scientific">Weissella muntiaci</name>
    <dbReference type="NCBI Taxonomy" id="2508881"/>
    <lineage>
        <taxon>Bacteria</taxon>
        <taxon>Bacillati</taxon>
        <taxon>Bacillota</taxon>
        <taxon>Bacilli</taxon>
        <taxon>Lactobacillales</taxon>
        <taxon>Lactobacillaceae</taxon>
        <taxon>Weissella</taxon>
    </lineage>
</organism>
<proteinExistence type="predicted"/>
<evidence type="ECO:0000313" key="3">
    <source>
        <dbReference type="Proteomes" id="UP000371977"/>
    </source>
</evidence>
<evidence type="ECO:0000256" key="1">
    <source>
        <dbReference type="SAM" id="MobiDB-lite"/>
    </source>
</evidence>
<keyword evidence="3" id="KW-1185">Reference proteome</keyword>